<protein>
    <submittedName>
        <fullName evidence="2">Uncharacterized protein</fullName>
    </submittedName>
</protein>
<dbReference type="GO" id="GO:0000212">
    <property type="term" value="P:meiotic spindle organization"/>
    <property type="evidence" value="ECO:0007669"/>
    <property type="project" value="InterPro"/>
</dbReference>
<organism evidence="2 3">
    <name type="scientific">Ziziphus jujuba var. spinosa</name>
    <dbReference type="NCBI Taxonomy" id="714518"/>
    <lineage>
        <taxon>Eukaryota</taxon>
        <taxon>Viridiplantae</taxon>
        <taxon>Streptophyta</taxon>
        <taxon>Embryophyta</taxon>
        <taxon>Tracheophyta</taxon>
        <taxon>Spermatophyta</taxon>
        <taxon>Magnoliopsida</taxon>
        <taxon>eudicotyledons</taxon>
        <taxon>Gunneridae</taxon>
        <taxon>Pentapetalae</taxon>
        <taxon>rosids</taxon>
        <taxon>fabids</taxon>
        <taxon>Rosales</taxon>
        <taxon>Rhamnaceae</taxon>
        <taxon>Paliureae</taxon>
        <taxon>Ziziphus</taxon>
    </lineage>
</organism>
<dbReference type="InterPro" id="IPR037500">
    <property type="entry name" value="Msp1"/>
</dbReference>
<evidence type="ECO:0000256" key="1">
    <source>
        <dbReference type="SAM" id="Coils"/>
    </source>
</evidence>
<dbReference type="EMBL" id="JAEACU010000001">
    <property type="protein sequence ID" value="KAH7546157.1"/>
    <property type="molecule type" value="Genomic_DNA"/>
</dbReference>
<dbReference type="GO" id="GO:0007140">
    <property type="term" value="P:male meiotic nuclear division"/>
    <property type="evidence" value="ECO:0007669"/>
    <property type="project" value="TreeGrafter"/>
</dbReference>
<feature type="coiled-coil region" evidence="1">
    <location>
        <begin position="46"/>
        <end position="73"/>
    </location>
</feature>
<dbReference type="GO" id="GO:0007059">
    <property type="term" value="P:chromosome segregation"/>
    <property type="evidence" value="ECO:0007669"/>
    <property type="project" value="TreeGrafter"/>
</dbReference>
<evidence type="ECO:0000313" key="3">
    <source>
        <dbReference type="Proteomes" id="UP000813462"/>
    </source>
</evidence>
<dbReference type="GO" id="GO:0042138">
    <property type="term" value="P:meiotic DNA double-strand break formation"/>
    <property type="evidence" value="ECO:0007669"/>
    <property type="project" value="InterPro"/>
</dbReference>
<dbReference type="AlphaFoldDB" id="A0A978W2H3"/>
<dbReference type="Proteomes" id="UP000813462">
    <property type="component" value="Unassembled WGS sequence"/>
</dbReference>
<proteinExistence type="predicted"/>
<dbReference type="PANTHER" id="PTHR35768:SF1">
    <property type="entry name" value="PROTEIN MULTIPOLAR SPINDLE 1"/>
    <property type="match status" value="1"/>
</dbReference>
<dbReference type="PANTHER" id="PTHR35768">
    <property type="entry name" value="PROTEIN MULTIPOLAR SPINDLE 1"/>
    <property type="match status" value="1"/>
</dbReference>
<evidence type="ECO:0000313" key="2">
    <source>
        <dbReference type="EMBL" id="KAH7546157.1"/>
    </source>
</evidence>
<comment type="caution">
    <text evidence="2">The sequence shown here is derived from an EMBL/GenBank/DDBJ whole genome shotgun (WGS) entry which is preliminary data.</text>
</comment>
<reference evidence="2" key="1">
    <citation type="journal article" date="2021" name="Front. Plant Sci.">
        <title>Chromosome-Scale Genome Assembly for Chinese Sour Jujube and Insights Into Its Genome Evolution and Domestication Signature.</title>
        <authorList>
            <person name="Shen L.-Y."/>
            <person name="Luo H."/>
            <person name="Wang X.-L."/>
            <person name="Wang X.-M."/>
            <person name="Qiu X.-J."/>
            <person name="Liu H."/>
            <person name="Zhou S.-S."/>
            <person name="Jia K.-H."/>
            <person name="Nie S."/>
            <person name="Bao Y.-T."/>
            <person name="Zhang R.-G."/>
            <person name="Yun Q.-Z."/>
            <person name="Chai Y.-H."/>
            <person name="Lu J.-Y."/>
            <person name="Li Y."/>
            <person name="Zhao S.-W."/>
            <person name="Mao J.-F."/>
            <person name="Jia S.-G."/>
            <person name="Mao Y.-M."/>
        </authorList>
    </citation>
    <scope>NUCLEOTIDE SEQUENCE</scope>
    <source>
        <strain evidence="2">AT0</strain>
        <tissue evidence="2">Leaf</tissue>
    </source>
</reference>
<keyword evidence="1" id="KW-0175">Coiled coil</keyword>
<name>A0A978W2H3_ZIZJJ</name>
<accession>A0A978W2H3</accession>
<gene>
    <name evidence="2" type="ORF">FEM48_Zijuj01G0170700</name>
</gene>
<sequence length="192" mass="22005">MSSGSEQPENGGADDKSLKLAVAISLLRYKFLQKQPPFPNPSESDAHRWKRKAKERKQEILRLREDLKQAEDASQFDLFPQSSSCKCYFFDRLGKLSPKPLSDSDCSDRRFNDVLRRRFIRQVRFKERRKKTGCSVQGRCLSVLLTSICITSAALSNENELEQLGASVDFIVELCNTVSPVRSHNFVFHLNF</sequence>